<keyword evidence="1" id="KW-1133">Transmembrane helix</keyword>
<sequence>MTRVASDLAITTRRFSLPHLPWFSRNGSSRLPALSGLINVDQATGPLSRPQSPTRCIATRCVMNPRERSASFAVISSYSTLTQRQTLHTHLSLDMPATGLPKELIHKVFVSIRNDRATLLTLSKVNKEYAHLSRLPLLSDLVLKCKEDIVALFALLEAPNRTFPSTIHCERLSLINATTIGDRPPASVKSVLDSIRVERSLKIHVTANRIPGVVVAASAAWAGITHFALSGGAHNPPTIFNYVGAFTALRSLQLEDFSLSQAEEETQSATQITLPSTLSRLSTIRSSSVWTFLGNHIIPNGGLSGIRHLHIQALFCLEEPGVWDMVQYLGCVRGLETLKLEALYDANRRDLNRDMRNIFQNSRLKLMKVPGLRRLQLDFSKLPARFALETLIMHVTFVPYYARNLSVTVDIRVPETLALWDESDPEGQLRQLLFETIPPAGTLASETTGRPRFTLRGFPGVLPEAIRASGNAKVCGYPVVVVEAVGAQVGRSCGTRMFSMRGLLSGLWRCLMNFITGIYAQVLYFYQRIIL</sequence>
<reference evidence="2 3" key="1">
    <citation type="journal article" date="2019" name="Nat. Ecol. Evol.">
        <title>Megaphylogeny resolves global patterns of mushroom evolution.</title>
        <authorList>
            <person name="Varga T."/>
            <person name="Krizsan K."/>
            <person name="Foldi C."/>
            <person name="Dima B."/>
            <person name="Sanchez-Garcia M."/>
            <person name="Sanchez-Ramirez S."/>
            <person name="Szollosi G.J."/>
            <person name="Szarkandi J.G."/>
            <person name="Papp V."/>
            <person name="Albert L."/>
            <person name="Andreopoulos W."/>
            <person name="Angelini C."/>
            <person name="Antonin V."/>
            <person name="Barry K.W."/>
            <person name="Bougher N.L."/>
            <person name="Buchanan P."/>
            <person name="Buyck B."/>
            <person name="Bense V."/>
            <person name="Catcheside P."/>
            <person name="Chovatia M."/>
            <person name="Cooper J."/>
            <person name="Damon W."/>
            <person name="Desjardin D."/>
            <person name="Finy P."/>
            <person name="Geml J."/>
            <person name="Haridas S."/>
            <person name="Hughes K."/>
            <person name="Justo A."/>
            <person name="Karasinski D."/>
            <person name="Kautmanova I."/>
            <person name="Kiss B."/>
            <person name="Kocsube S."/>
            <person name="Kotiranta H."/>
            <person name="LaButti K.M."/>
            <person name="Lechner B.E."/>
            <person name="Liimatainen K."/>
            <person name="Lipzen A."/>
            <person name="Lukacs Z."/>
            <person name="Mihaltcheva S."/>
            <person name="Morgado L.N."/>
            <person name="Niskanen T."/>
            <person name="Noordeloos M.E."/>
            <person name="Ohm R.A."/>
            <person name="Ortiz-Santana B."/>
            <person name="Ovrebo C."/>
            <person name="Racz N."/>
            <person name="Riley R."/>
            <person name="Savchenko A."/>
            <person name="Shiryaev A."/>
            <person name="Soop K."/>
            <person name="Spirin V."/>
            <person name="Szebenyi C."/>
            <person name="Tomsovsky M."/>
            <person name="Tulloss R.E."/>
            <person name="Uehling J."/>
            <person name="Grigoriev I.V."/>
            <person name="Vagvolgyi C."/>
            <person name="Papp T."/>
            <person name="Martin F.M."/>
            <person name="Miettinen O."/>
            <person name="Hibbett D.S."/>
            <person name="Nagy L.G."/>
        </authorList>
    </citation>
    <scope>NUCLEOTIDE SEQUENCE [LARGE SCALE GENOMIC DNA]</scope>
    <source>
        <strain evidence="2 3">FP101781</strain>
    </source>
</reference>
<accession>A0A4Y7TZB5</accession>
<name>A0A4Y7TZB5_COPMI</name>
<evidence type="ECO:0000313" key="2">
    <source>
        <dbReference type="EMBL" id="TEB39505.1"/>
    </source>
</evidence>
<keyword evidence="3" id="KW-1185">Reference proteome</keyword>
<dbReference type="Proteomes" id="UP000298030">
    <property type="component" value="Unassembled WGS sequence"/>
</dbReference>
<organism evidence="2 3">
    <name type="scientific">Coprinellus micaceus</name>
    <name type="common">Glistening ink-cap mushroom</name>
    <name type="synonym">Coprinus micaceus</name>
    <dbReference type="NCBI Taxonomy" id="71717"/>
    <lineage>
        <taxon>Eukaryota</taxon>
        <taxon>Fungi</taxon>
        <taxon>Dikarya</taxon>
        <taxon>Basidiomycota</taxon>
        <taxon>Agaricomycotina</taxon>
        <taxon>Agaricomycetes</taxon>
        <taxon>Agaricomycetidae</taxon>
        <taxon>Agaricales</taxon>
        <taxon>Agaricineae</taxon>
        <taxon>Psathyrellaceae</taxon>
        <taxon>Coprinellus</taxon>
    </lineage>
</organism>
<evidence type="ECO:0000256" key="1">
    <source>
        <dbReference type="SAM" id="Phobius"/>
    </source>
</evidence>
<keyword evidence="1" id="KW-0812">Transmembrane</keyword>
<gene>
    <name evidence="2" type="ORF">FA13DRAFT_5819</name>
</gene>
<proteinExistence type="predicted"/>
<keyword evidence="1" id="KW-0472">Membrane</keyword>
<feature type="transmembrane region" description="Helical" evidence="1">
    <location>
        <begin position="506"/>
        <end position="526"/>
    </location>
</feature>
<protein>
    <submittedName>
        <fullName evidence="2">Uncharacterized protein</fullName>
    </submittedName>
</protein>
<evidence type="ECO:0000313" key="3">
    <source>
        <dbReference type="Proteomes" id="UP000298030"/>
    </source>
</evidence>
<dbReference type="AlphaFoldDB" id="A0A4Y7TZB5"/>
<dbReference type="EMBL" id="QPFP01000001">
    <property type="protein sequence ID" value="TEB39505.1"/>
    <property type="molecule type" value="Genomic_DNA"/>
</dbReference>
<comment type="caution">
    <text evidence="2">The sequence shown here is derived from an EMBL/GenBank/DDBJ whole genome shotgun (WGS) entry which is preliminary data.</text>
</comment>